<evidence type="ECO:0000313" key="3">
    <source>
        <dbReference type="Ensembl" id="ENSEBUP00000002437.1"/>
    </source>
</evidence>
<evidence type="ECO:0000256" key="1">
    <source>
        <dbReference type="ARBA" id="ARBA00005298"/>
    </source>
</evidence>
<dbReference type="AlphaFoldDB" id="A0A8C4PWW9"/>
<evidence type="ECO:0000313" key="4">
    <source>
        <dbReference type="Proteomes" id="UP000694388"/>
    </source>
</evidence>
<feature type="domain" description="Arrestin C-terminal-like" evidence="2">
    <location>
        <begin position="167"/>
        <end position="283"/>
    </location>
</feature>
<accession>A0A8C4PWW9</accession>
<reference evidence="3" key="1">
    <citation type="submission" date="2025-08" db="UniProtKB">
        <authorList>
            <consortium name="Ensembl"/>
        </authorList>
    </citation>
    <scope>IDENTIFICATION</scope>
</reference>
<dbReference type="SUPFAM" id="SSF81296">
    <property type="entry name" value="E set domains"/>
    <property type="match status" value="2"/>
</dbReference>
<name>A0A8C4PWW9_EPTBU</name>
<proteinExistence type="inferred from homology"/>
<dbReference type="InterPro" id="IPR014756">
    <property type="entry name" value="Ig_E-set"/>
</dbReference>
<dbReference type="SMART" id="SM01017">
    <property type="entry name" value="Arrestin_C"/>
    <property type="match status" value="1"/>
</dbReference>
<dbReference type="InterPro" id="IPR011022">
    <property type="entry name" value="Arrestin_C-like"/>
</dbReference>
<dbReference type="Ensembl" id="ENSEBUT00000002790.1">
    <property type="protein sequence ID" value="ENSEBUP00000002437.1"/>
    <property type="gene ID" value="ENSEBUG00000001874.1"/>
</dbReference>
<dbReference type="GO" id="GO:0005737">
    <property type="term" value="C:cytoplasm"/>
    <property type="evidence" value="ECO:0007669"/>
    <property type="project" value="TreeGrafter"/>
</dbReference>
<reference evidence="3" key="2">
    <citation type="submission" date="2025-09" db="UniProtKB">
        <authorList>
            <consortium name="Ensembl"/>
        </authorList>
    </citation>
    <scope>IDENTIFICATION</scope>
</reference>
<dbReference type="PANTHER" id="PTHR11188">
    <property type="entry name" value="ARRESTIN DOMAIN CONTAINING PROTEIN"/>
    <property type="match status" value="1"/>
</dbReference>
<dbReference type="GO" id="GO:0015031">
    <property type="term" value="P:protein transport"/>
    <property type="evidence" value="ECO:0007669"/>
    <property type="project" value="TreeGrafter"/>
</dbReference>
<dbReference type="InterPro" id="IPR050357">
    <property type="entry name" value="Arrestin_domain-protein"/>
</dbReference>
<dbReference type="Pfam" id="PF00339">
    <property type="entry name" value="Arrestin_N"/>
    <property type="match status" value="1"/>
</dbReference>
<dbReference type="GeneTree" id="ENSGT00940000164837"/>
<comment type="similarity">
    <text evidence="1">Belongs to the arrestin family.</text>
</comment>
<protein>
    <recommendedName>
        <fullName evidence="2">Arrestin C-terminal-like domain-containing protein</fullName>
    </recommendedName>
</protein>
<dbReference type="Proteomes" id="UP000694388">
    <property type="component" value="Unplaced"/>
</dbReference>
<organism evidence="3 4">
    <name type="scientific">Eptatretus burgeri</name>
    <name type="common">Inshore hagfish</name>
    <dbReference type="NCBI Taxonomy" id="7764"/>
    <lineage>
        <taxon>Eukaryota</taxon>
        <taxon>Metazoa</taxon>
        <taxon>Chordata</taxon>
        <taxon>Craniata</taxon>
        <taxon>Vertebrata</taxon>
        <taxon>Cyclostomata</taxon>
        <taxon>Myxini</taxon>
        <taxon>Myxiniformes</taxon>
        <taxon>Myxinidae</taxon>
        <taxon>Eptatretinae</taxon>
        <taxon>Eptatretus</taxon>
    </lineage>
</organism>
<evidence type="ECO:0000259" key="2">
    <source>
        <dbReference type="SMART" id="SM01017"/>
    </source>
</evidence>
<keyword evidence="4" id="KW-1185">Reference proteome</keyword>
<dbReference type="InterPro" id="IPR014752">
    <property type="entry name" value="Arrestin-like_C"/>
</dbReference>
<sequence length="363" mass="42091">MSVVEGLNLVFFGDDHVYRVGETLSGAVQFRLSGPRNFKAVEVNFNGDCRVHFPGEKQQNRQHASEQYLKHTIILWKEDISPPLSHGDQTFQFQFTLPVNIPSSFEGLYGKVRYKAKAVLQTSWYRLNITFKKNFSILNTLNMNELPNIHMPLTASKEKKVFYELFRRDLVSLCVTINQGGFVVGEPIHITIKLSNDCDCELNGTVCRLMQKTIFRTSCERHEKLTIAEVRGNRVGPKQQDQWQSMIVVPQIPESNLRFCRLIDVEYYLKNYHNHGKMSAHRILALTRNDTCFFIFLYTLSRLVWELTHNAQQGGMRQEGWEWEGQISGEQRHSEICGRERDGTGNMGNARWTLLVQYFPIYT</sequence>
<dbReference type="PANTHER" id="PTHR11188:SF176">
    <property type="entry name" value="ARRESTIN DOMAIN-CONTAINING PROTEIN 1"/>
    <property type="match status" value="1"/>
</dbReference>
<dbReference type="Pfam" id="PF02752">
    <property type="entry name" value="Arrestin_C"/>
    <property type="match status" value="1"/>
</dbReference>
<dbReference type="Gene3D" id="2.60.40.640">
    <property type="match status" value="2"/>
</dbReference>
<dbReference type="InterPro" id="IPR011021">
    <property type="entry name" value="Arrestin-like_N"/>
</dbReference>